<evidence type="ECO:0008006" key="3">
    <source>
        <dbReference type="Google" id="ProtNLM"/>
    </source>
</evidence>
<dbReference type="EMBL" id="QRGO01000001">
    <property type="protein sequence ID" value="RDV04178.1"/>
    <property type="molecule type" value="Genomic_DNA"/>
</dbReference>
<proteinExistence type="predicted"/>
<reference evidence="2" key="1">
    <citation type="submission" date="2018-08" db="EMBL/GenBank/DDBJ databases">
        <authorList>
            <person name="Kim S.-J."/>
            <person name="Jung G.-Y."/>
        </authorList>
    </citation>
    <scope>NUCLEOTIDE SEQUENCE [LARGE SCALE GENOMIC DNA]</scope>
    <source>
        <strain evidence="2">GY_H</strain>
    </source>
</reference>
<evidence type="ECO:0000313" key="1">
    <source>
        <dbReference type="EMBL" id="RDV04178.1"/>
    </source>
</evidence>
<keyword evidence="2" id="KW-1185">Reference proteome</keyword>
<comment type="caution">
    <text evidence="1">The sequence shown here is derived from an EMBL/GenBank/DDBJ whole genome shotgun (WGS) entry which is preliminary data.</text>
</comment>
<accession>A0A371B9C1</accession>
<dbReference type="RefSeq" id="WP_115516205.1">
    <property type="nucleotide sequence ID" value="NZ_QRGO01000001.1"/>
</dbReference>
<organism evidence="1 2">
    <name type="scientific">Undibacter mobilis</name>
    <dbReference type="NCBI Taxonomy" id="2292256"/>
    <lineage>
        <taxon>Bacteria</taxon>
        <taxon>Pseudomonadati</taxon>
        <taxon>Pseudomonadota</taxon>
        <taxon>Alphaproteobacteria</taxon>
        <taxon>Hyphomicrobiales</taxon>
        <taxon>Nitrobacteraceae</taxon>
        <taxon>Undibacter</taxon>
    </lineage>
</organism>
<dbReference type="AlphaFoldDB" id="A0A371B9C1"/>
<sequence length="106" mass="11913">MADEQETLHRVLQMKIRALGDPAQVLSLVKSTAPFYRALGGTQVRFLQNVDDPAQFVIEVEYEANAAIELNRQKISSDPMLRSFLQGWRTLLAGSAEMDVFQDVTD</sequence>
<dbReference type="Proteomes" id="UP000263993">
    <property type="component" value="Unassembled WGS sequence"/>
</dbReference>
<evidence type="ECO:0000313" key="2">
    <source>
        <dbReference type="Proteomes" id="UP000263993"/>
    </source>
</evidence>
<protein>
    <recommendedName>
        <fullName evidence="3">ABM domain-containing protein</fullName>
    </recommendedName>
</protein>
<dbReference type="OrthoDB" id="7960062at2"/>
<name>A0A371B9C1_9BRAD</name>
<gene>
    <name evidence="1" type="ORF">DXH78_06035</name>
</gene>